<feature type="binding site" evidence="8">
    <location>
        <begin position="39"/>
        <end position="46"/>
    </location>
    <ligand>
        <name>ATP</name>
        <dbReference type="ChEBI" id="CHEBI:30616"/>
    </ligand>
</feature>
<dbReference type="InterPro" id="IPR023768">
    <property type="entry name" value="Tscrpt_reg_HTH_MalT"/>
</dbReference>
<reference evidence="10 11" key="1">
    <citation type="submission" date="2018-08" db="EMBL/GenBank/DDBJ databases">
        <title>Vibrio isolated from the Eastern China Marginal Seas.</title>
        <authorList>
            <person name="Li Y."/>
        </authorList>
    </citation>
    <scope>NUCLEOTIDE SEQUENCE [LARGE SCALE GENOMIC DNA]</scope>
    <source>
        <strain evidence="10 11">BEI233</strain>
    </source>
</reference>
<dbReference type="Proteomes" id="UP000273252">
    <property type="component" value="Unassembled WGS sequence"/>
</dbReference>
<dbReference type="GO" id="GO:0003677">
    <property type="term" value="F:DNA binding"/>
    <property type="evidence" value="ECO:0007669"/>
    <property type="project" value="UniProtKB-KW"/>
</dbReference>
<dbReference type="SUPFAM" id="SSF52540">
    <property type="entry name" value="P-loop containing nucleoside triphosphate hydrolases"/>
    <property type="match status" value="1"/>
</dbReference>
<comment type="function">
    <text evidence="8">Positively regulates the transcription of the maltose regulon whose gene products are responsible for uptake and catabolism of malto-oligosaccharides. Specifically binds to the promoter region of its target genes, recognizing a short DNA motif called the MalT box.</text>
</comment>
<keyword evidence="3 8" id="KW-0805">Transcription regulation</keyword>
<keyword evidence="6 8" id="KW-0804">Transcription</keyword>
<dbReference type="InterPro" id="IPR000792">
    <property type="entry name" value="Tscrpt_reg_LuxR_C"/>
</dbReference>
<dbReference type="EMBL" id="QVMU01000029">
    <property type="protein sequence ID" value="RJX66224.1"/>
    <property type="molecule type" value="Genomic_DNA"/>
</dbReference>
<dbReference type="GO" id="GO:0045893">
    <property type="term" value="P:positive regulation of DNA-templated transcription"/>
    <property type="evidence" value="ECO:0007669"/>
    <property type="project" value="UniProtKB-UniRule"/>
</dbReference>
<dbReference type="InterPro" id="IPR059106">
    <property type="entry name" value="WHD_MalT"/>
</dbReference>
<dbReference type="Pfam" id="PF17874">
    <property type="entry name" value="TPR_MalT"/>
    <property type="match status" value="1"/>
</dbReference>
<dbReference type="OrthoDB" id="1123107at2"/>
<dbReference type="InterPro" id="IPR041617">
    <property type="entry name" value="TPR_MalT"/>
</dbReference>
<dbReference type="NCBIfam" id="NF003420">
    <property type="entry name" value="PRK04841.1"/>
    <property type="match status" value="1"/>
</dbReference>
<evidence type="ECO:0000256" key="8">
    <source>
        <dbReference type="HAMAP-Rule" id="MF_01247"/>
    </source>
</evidence>
<evidence type="ECO:0000259" key="9">
    <source>
        <dbReference type="PROSITE" id="PS50043"/>
    </source>
</evidence>
<comment type="similarity">
    <text evidence="8">Belongs to the MalT family.</text>
</comment>
<sequence length="899" mass="103307">MWIPSKLTRPGRLHNTITRARVLDLLKNALDYKLILFRSPAGYGKTTMVAQWLANKPHTGWYNLDDSDNDTFHFANYFIQALNKATNNACPNAQTLAEKRQFSNLLNLFGQVFGELQQFSDKSYIVLDDYHLIHNEEIHAALRFYIKHQPENITLIMTSRTVPPIGSANLRVRGTMLEIDHQRLAFDNEETLRFFNQRFTDDIDHQTADNLCQYVEGWPSALQLIALQAQHHNKTLAQSAHNVAQFNHAHLWEYLVEEVFDLLDKETCDFLLQCSILEHFNDTLISALTQRDDALAMIESLNRYGLFIHPLEGEHNWYRFHHLFAEFLTHERQSRIPKQEQILHESAAKAWLEQSSPHQALRHAQKASNQALIADILIEHGWNMFNNGELTNLEKAIEQLADEILYREPKLCMLKAWLAQSQHRYHEVGELLLTTNTQMSKQNIALSTQQKGEFNALRAQVAINHNEPKQAFELAELALSQLESHVYRSRIIATSVIGEVNHVLGHLNQALSMMQQTEKLARQHHLYHQALWAMLQQSEILIAQGHTQHAFNVQENAFRLIEEQQLQQLPLHEFLLRTRAHLLWSLNRLDEAKACAYQGIEVLGHHETSQHLLCYAMLARVAIGQEQWKQAEEFVENIKSLLNQANYHVDWSANASFSLILYWQAQQDFPAIKQWLATANYPQDACNHFNQLQWRNIALAQINLKLFDEAAETMAFLQLQANKSELIADTQRNLIVEALLSVAQNQVESAHQHLSCAIELANHAGMIGSFFVDNARLTTIIVQLNERSSLNEQPQQQTVQFLKSLTQHKHCQASPFGQDFIAKLLTTPNAPTFVHTSPLTQREWQVFGLIHSGLSNERIAQELDVAGTTIKTHIRNLYQKLGIANRKQAIETAEKLLNI</sequence>
<dbReference type="PANTHER" id="PTHR44688">
    <property type="entry name" value="DNA-BINDING TRANSCRIPTIONAL ACTIVATOR DEVR_DOSR"/>
    <property type="match status" value="1"/>
</dbReference>
<evidence type="ECO:0000256" key="5">
    <source>
        <dbReference type="ARBA" id="ARBA00023159"/>
    </source>
</evidence>
<dbReference type="SMART" id="SM00421">
    <property type="entry name" value="HTH_LUXR"/>
    <property type="match status" value="1"/>
</dbReference>
<dbReference type="AlphaFoldDB" id="A0A3A6QKK0"/>
<keyword evidence="1 8" id="KW-0547">Nucleotide-binding</keyword>
<dbReference type="Pfam" id="PF25873">
    <property type="entry name" value="WHD_MalT"/>
    <property type="match status" value="1"/>
</dbReference>
<dbReference type="Gene3D" id="1.10.10.10">
    <property type="entry name" value="Winged helix-like DNA-binding domain superfamily/Winged helix DNA-binding domain"/>
    <property type="match status" value="1"/>
</dbReference>
<keyword evidence="7 8" id="KW-0119">Carbohydrate metabolism</keyword>
<dbReference type="SUPFAM" id="SSF46894">
    <property type="entry name" value="C-terminal effector domain of the bipartite response regulators"/>
    <property type="match status" value="1"/>
</dbReference>
<dbReference type="PROSITE" id="PS50043">
    <property type="entry name" value="HTH_LUXR_2"/>
    <property type="match status" value="1"/>
</dbReference>
<evidence type="ECO:0000313" key="10">
    <source>
        <dbReference type="EMBL" id="RJX66224.1"/>
    </source>
</evidence>
<dbReference type="CDD" id="cd06170">
    <property type="entry name" value="LuxR_C_like"/>
    <property type="match status" value="1"/>
</dbReference>
<comment type="caution">
    <text evidence="10">The sequence shown here is derived from an EMBL/GenBank/DDBJ whole genome shotgun (WGS) entry which is preliminary data.</text>
</comment>
<dbReference type="GO" id="GO:0045913">
    <property type="term" value="P:positive regulation of carbohydrate metabolic process"/>
    <property type="evidence" value="ECO:0007669"/>
    <property type="project" value="UniProtKB-UniRule"/>
</dbReference>
<evidence type="ECO:0000256" key="4">
    <source>
        <dbReference type="ARBA" id="ARBA00023125"/>
    </source>
</evidence>
<dbReference type="InterPro" id="IPR016032">
    <property type="entry name" value="Sig_transdc_resp-reg_C-effctor"/>
</dbReference>
<evidence type="ECO:0000256" key="6">
    <source>
        <dbReference type="ARBA" id="ARBA00023163"/>
    </source>
</evidence>
<dbReference type="Gene3D" id="3.40.50.300">
    <property type="entry name" value="P-loop containing nucleotide triphosphate hydrolases"/>
    <property type="match status" value="1"/>
</dbReference>
<evidence type="ECO:0000256" key="1">
    <source>
        <dbReference type="ARBA" id="ARBA00022741"/>
    </source>
</evidence>
<proteinExistence type="inferred from homology"/>
<dbReference type="PROSITE" id="PS00622">
    <property type="entry name" value="HTH_LUXR_1"/>
    <property type="match status" value="1"/>
</dbReference>
<dbReference type="PRINTS" id="PR00038">
    <property type="entry name" value="HTHLUXR"/>
</dbReference>
<dbReference type="GO" id="GO:0003700">
    <property type="term" value="F:DNA-binding transcription factor activity"/>
    <property type="evidence" value="ECO:0007669"/>
    <property type="project" value="UniProtKB-UniRule"/>
</dbReference>
<dbReference type="InterPro" id="IPR036388">
    <property type="entry name" value="WH-like_DNA-bd_sf"/>
</dbReference>
<accession>A0A3A6QKK0</accession>
<keyword evidence="2 8" id="KW-0067">ATP-binding</keyword>
<dbReference type="SUPFAM" id="SSF48452">
    <property type="entry name" value="TPR-like"/>
    <property type="match status" value="1"/>
</dbReference>
<evidence type="ECO:0000256" key="3">
    <source>
        <dbReference type="ARBA" id="ARBA00023015"/>
    </source>
</evidence>
<evidence type="ECO:0000256" key="2">
    <source>
        <dbReference type="ARBA" id="ARBA00022840"/>
    </source>
</evidence>
<gene>
    <name evidence="8 10" type="primary">malT</name>
    <name evidence="10" type="ORF">DZ860_20545</name>
</gene>
<evidence type="ECO:0000313" key="11">
    <source>
        <dbReference type="Proteomes" id="UP000273252"/>
    </source>
</evidence>
<dbReference type="Pfam" id="PF00196">
    <property type="entry name" value="GerE"/>
    <property type="match status" value="1"/>
</dbReference>
<comment type="subunit">
    <text evidence="8">Monomer in solution. Oligomerizes to an active state in the presence of the positive effectors ATP and maltotriose.</text>
</comment>
<keyword evidence="4 8" id="KW-0238">DNA-binding</keyword>
<organism evidence="10 11">
    <name type="scientific">Vibrio sinensis</name>
    <dbReference type="NCBI Taxonomy" id="2302434"/>
    <lineage>
        <taxon>Bacteria</taxon>
        <taxon>Pseudomonadati</taxon>
        <taxon>Pseudomonadota</taxon>
        <taxon>Gammaproteobacteria</taxon>
        <taxon>Vibrionales</taxon>
        <taxon>Vibrionaceae</taxon>
        <taxon>Vibrio</taxon>
    </lineage>
</organism>
<dbReference type="HAMAP" id="MF_01247">
    <property type="entry name" value="HTH_type_MalT"/>
    <property type="match status" value="1"/>
</dbReference>
<protein>
    <recommendedName>
        <fullName evidence="8">HTH-type transcriptional regulator MalT</fullName>
    </recommendedName>
    <alternativeName>
        <fullName evidence="8">ATP-dependent transcriptional activator MalT</fullName>
    </alternativeName>
</protein>
<keyword evidence="11" id="KW-1185">Reference proteome</keyword>
<dbReference type="PANTHER" id="PTHR44688:SF16">
    <property type="entry name" value="DNA-BINDING TRANSCRIPTIONAL ACTIVATOR DEVR_DOSR"/>
    <property type="match status" value="1"/>
</dbReference>
<keyword evidence="5 8" id="KW-0010">Activator</keyword>
<dbReference type="InterPro" id="IPR011990">
    <property type="entry name" value="TPR-like_helical_dom_sf"/>
</dbReference>
<name>A0A3A6QKK0_9VIBR</name>
<comment type="activity regulation">
    <text evidence="8">Activated by ATP and maltotriose, which are both required for DNA binding.</text>
</comment>
<evidence type="ECO:0000256" key="7">
    <source>
        <dbReference type="ARBA" id="ARBA00023277"/>
    </source>
</evidence>
<dbReference type="Gene3D" id="1.25.40.10">
    <property type="entry name" value="Tetratricopeptide repeat domain"/>
    <property type="match status" value="1"/>
</dbReference>
<dbReference type="RefSeq" id="WP_120034866.1">
    <property type="nucleotide sequence ID" value="NZ_QVMU01000029.1"/>
</dbReference>
<dbReference type="GO" id="GO:0005524">
    <property type="term" value="F:ATP binding"/>
    <property type="evidence" value="ECO:0007669"/>
    <property type="project" value="UniProtKB-UniRule"/>
</dbReference>
<feature type="domain" description="HTH luxR-type" evidence="9">
    <location>
        <begin position="832"/>
        <end position="897"/>
    </location>
</feature>
<dbReference type="InterPro" id="IPR027417">
    <property type="entry name" value="P-loop_NTPase"/>
</dbReference>